<dbReference type="EMBL" id="LWDF02000219">
    <property type="protein sequence ID" value="KAE8252088.1"/>
    <property type="molecule type" value="Genomic_DNA"/>
</dbReference>
<feature type="region of interest" description="Disordered" evidence="1">
    <location>
        <begin position="84"/>
        <end position="138"/>
    </location>
</feature>
<accession>A0A177TCE5</accession>
<proteinExistence type="predicted"/>
<comment type="caution">
    <text evidence="2">The sequence shown here is derived from an EMBL/GenBank/DDBJ whole genome shotgun (WGS) entry which is preliminary data.</text>
</comment>
<dbReference type="Proteomes" id="UP000077521">
    <property type="component" value="Unassembled WGS sequence"/>
</dbReference>
<reference evidence="2" key="2">
    <citation type="journal article" date="2019" name="IMA Fungus">
        <title>Genome sequencing and comparison of five Tilletia species to identify candidate genes for the detection of regulated species infecting wheat.</title>
        <authorList>
            <person name="Nguyen H.D.T."/>
            <person name="Sultana T."/>
            <person name="Kesanakurti P."/>
            <person name="Hambleton S."/>
        </authorList>
    </citation>
    <scope>NUCLEOTIDE SEQUENCE</scope>
    <source>
        <strain evidence="2">DAOMC 236416</strain>
    </source>
</reference>
<evidence type="ECO:0000313" key="3">
    <source>
        <dbReference type="Proteomes" id="UP000077521"/>
    </source>
</evidence>
<evidence type="ECO:0000313" key="2">
    <source>
        <dbReference type="EMBL" id="KAE8252088.1"/>
    </source>
</evidence>
<feature type="region of interest" description="Disordered" evidence="1">
    <location>
        <begin position="557"/>
        <end position="577"/>
    </location>
</feature>
<feature type="region of interest" description="Disordered" evidence="1">
    <location>
        <begin position="53"/>
        <end position="72"/>
    </location>
</feature>
<feature type="compositionally biased region" description="Low complexity" evidence="1">
    <location>
        <begin position="731"/>
        <end position="745"/>
    </location>
</feature>
<keyword evidence="3" id="KW-1185">Reference proteome</keyword>
<reference evidence="2" key="1">
    <citation type="submission" date="2016-04" db="EMBL/GenBank/DDBJ databases">
        <authorList>
            <person name="Nguyen H.D."/>
            <person name="Samba Siva P."/>
            <person name="Cullis J."/>
            <person name="Levesque C.A."/>
            <person name="Hambleton S."/>
        </authorList>
    </citation>
    <scope>NUCLEOTIDE SEQUENCE</scope>
    <source>
        <strain evidence="2">DAOMC 236416</strain>
    </source>
</reference>
<protein>
    <submittedName>
        <fullName evidence="2">Uncharacterized protein</fullName>
    </submittedName>
</protein>
<gene>
    <name evidence="2" type="ORF">A4X13_0g3715</name>
</gene>
<feature type="region of interest" description="Disordered" evidence="1">
    <location>
        <begin position="731"/>
        <end position="750"/>
    </location>
</feature>
<feature type="compositionally biased region" description="Basic and acidic residues" evidence="1">
    <location>
        <begin position="113"/>
        <end position="127"/>
    </location>
</feature>
<sequence>MTSERTTAPQGWSLSAAEILEVASLSLSVRQTAVASDEAGIRADCLQQVRARSELASRDQLASSPGQIPEDMREEIRLVQNMVENWSDDGEGQRASRATSRNDRSSSPPSHAPDPKRPKLEVPKSESGKGPNPSTSTESAALRVFAVPELLSLVLRHFDYEKSELIILSRVSKLVRANLLPRLVETLNVPFTKANDVRIFLESNAGLASHVRYLRIWDDVGRHYWNRRPLPEVGNPVRCRNQVPPMQPNDMWQQLGNLLSLLHTARFRQMPLIDLSVGVSNIGYLYEQLRRNPGFVERLVAIRLLDDFRPAKHLRRAPEAEDVDLSVVIHVQKYGNHLEDLLRLICDAQDEAGSSTFQHFGIIGSASIFNDHDRLCFLPTLSQKVLVRLAERIRHLCIVLDKFSARDVSAYQALVNLHWPQLLTFDVRIHWNQDSWHDDFELSTHAFYQRHPTLIRMGTEIHERGVPICFNVTQPQLTACSLNIDDSDPSKTGLDFVLRHDKIERLSLAENQRHEDGHTLASHGPLRESLRFLRAGPYAVRHFLRKDTKLQHIQVMGDEECETDSESSDNGEDDEVDRNRCRWSMLPDSRAYYSITCVEYIFKNLTLPHIIVEMDRLLSPTQLPNLTELSIFAGTNSNEEPHDSDAVSVLCLVQLLDTLEGYDRLRAVWFGCDSSDELPSDDLLNLMVYDFPPRLEYLAWHVPFNARTHHYRVVYDPPMVAANPPLALAPDSPADGVGTTSSTTSEESELALPKLKEVQYHTARLEKLPSSFRPKADSRTGLWEDMDDQRNFSTLFDHMGDKPVLRYA</sequence>
<dbReference type="AlphaFoldDB" id="A0A177TCE5"/>
<organism evidence="2 3">
    <name type="scientific">Tilletia indica</name>
    <dbReference type="NCBI Taxonomy" id="43049"/>
    <lineage>
        <taxon>Eukaryota</taxon>
        <taxon>Fungi</taxon>
        <taxon>Dikarya</taxon>
        <taxon>Basidiomycota</taxon>
        <taxon>Ustilaginomycotina</taxon>
        <taxon>Exobasidiomycetes</taxon>
        <taxon>Tilletiales</taxon>
        <taxon>Tilletiaceae</taxon>
        <taxon>Tilletia</taxon>
    </lineage>
</organism>
<evidence type="ECO:0000256" key="1">
    <source>
        <dbReference type="SAM" id="MobiDB-lite"/>
    </source>
</evidence>
<feature type="compositionally biased region" description="Acidic residues" evidence="1">
    <location>
        <begin position="557"/>
        <end position="576"/>
    </location>
</feature>
<name>A0A177TCE5_9BASI</name>